<protein>
    <submittedName>
        <fullName evidence="2">SET domain-containing protein</fullName>
    </submittedName>
</protein>
<organism evidence="2">
    <name type="scientific">Strongyloides stercoralis</name>
    <name type="common">Threadworm</name>
    <dbReference type="NCBI Taxonomy" id="6248"/>
    <lineage>
        <taxon>Eukaryota</taxon>
        <taxon>Metazoa</taxon>
        <taxon>Ecdysozoa</taxon>
        <taxon>Nematoda</taxon>
        <taxon>Chromadorea</taxon>
        <taxon>Rhabditida</taxon>
        <taxon>Tylenchina</taxon>
        <taxon>Panagrolaimomorpha</taxon>
        <taxon>Strongyloidoidea</taxon>
        <taxon>Strongyloididae</taxon>
        <taxon>Strongyloides</taxon>
    </lineage>
</organism>
<evidence type="ECO:0000313" key="2">
    <source>
        <dbReference type="WBParaSite" id="SSTP_0000842000.1"/>
    </source>
</evidence>
<dbReference type="WBParaSite" id="SSTP_0000842000.1">
    <property type="protein sequence ID" value="SSTP_0000842000.1"/>
    <property type="gene ID" value="SSTP_0000842000"/>
</dbReference>
<evidence type="ECO:0000313" key="1">
    <source>
        <dbReference type="Proteomes" id="UP000035681"/>
    </source>
</evidence>
<keyword evidence="1" id="KW-1185">Reference proteome</keyword>
<accession>A0A0K0EG12</accession>
<sequence>MDSTRNIPSDLMTSQIENSLTKFRYFHKKIDDVLKKARNREKLLPDDIKCIQMYGNAIYHRDCLLTRGKNRFGDYVVEICNKIETDVIYSDHQIENICYTYLPIKTKNGDIMFIDNDNYAYYY</sequence>
<dbReference type="AlphaFoldDB" id="A0A0K0EG12"/>
<name>A0A0K0EG12_STRER</name>
<reference evidence="2" key="1">
    <citation type="submission" date="2015-08" db="UniProtKB">
        <authorList>
            <consortium name="WormBaseParasite"/>
        </authorList>
    </citation>
    <scope>IDENTIFICATION</scope>
</reference>
<dbReference type="Proteomes" id="UP000035681">
    <property type="component" value="Unplaced"/>
</dbReference>
<dbReference type="WBParaSite" id="TCONS_00012873.p1">
    <property type="protein sequence ID" value="TCONS_00012873.p1"/>
    <property type="gene ID" value="XLOC_008605"/>
</dbReference>
<proteinExistence type="predicted"/>